<proteinExistence type="predicted"/>
<evidence type="ECO:0000256" key="1">
    <source>
        <dbReference type="SAM" id="MobiDB-lite"/>
    </source>
</evidence>
<organism evidence="2">
    <name type="scientific">Salmonella enterica</name>
    <name type="common">Salmonella choleraesuis</name>
    <dbReference type="NCBI Taxonomy" id="28901"/>
    <lineage>
        <taxon>Bacteria</taxon>
        <taxon>Pseudomonadati</taxon>
        <taxon>Pseudomonadota</taxon>
        <taxon>Gammaproteobacteria</taxon>
        <taxon>Enterobacterales</taxon>
        <taxon>Enterobacteriaceae</taxon>
        <taxon>Salmonella</taxon>
    </lineage>
</organism>
<sequence length="66" mass="7431">MNAVNTAGGMAAMWLRSAPETEAYRFVFRTDIQGCYRHIRIAQLNDSPDVSGFEQHPDKNFTGRIA</sequence>
<dbReference type="AlphaFoldDB" id="A0A3R0UZ10"/>
<comment type="caution">
    <text evidence="2">The sequence shown here is derived from an EMBL/GenBank/DDBJ whole genome shotgun (WGS) entry which is preliminary data.</text>
</comment>
<evidence type="ECO:0000313" key="2">
    <source>
        <dbReference type="EMBL" id="MLE30235.1"/>
    </source>
</evidence>
<protein>
    <submittedName>
        <fullName evidence="2">Uncharacterized protein</fullName>
    </submittedName>
</protein>
<dbReference type="Proteomes" id="UP000885317">
    <property type="component" value="Unassembled WGS sequence"/>
</dbReference>
<gene>
    <name evidence="2" type="ORF">EBH50_09705</name>
</gene>
<feature type="region of interest" description="Disordered" evidence="1">
    <location>
        <begin position="47"/>
        <end position="66"/>
    </location>
</feature>
<reference evidence="2" key="1">
    <citation type="submission" date="2018-10" db="EMBL/GenBank/DDBJ databases">
        <authorList>
            <consortium name="PulseNet: The National Subtyping Network for Foodborne Disease Surveillance"/>
            <person name="Tarr C.L."/>
            <person name="Trees E."/>
            <person name="Katz L.S."/>
            <person name="Carleton-Romer H.A."/>
            <person name="Stroika S."/>
            <person name="Kucerova Z."/>
            <person name="Roache K.F."/>
            <person name="Sabol A.L."/>
            <person name="Besser J."/>
            <person name="Gerner-Smidt P."/>
        </authorList>
    </citation>
    <scope>NUCLEOTIDE SEQUENCE [LARGE SCALE GENOMIC DNA]</scope>
    <source>
        <strain evidence="2">PNUSAS056479</strain>
    </source>
</reference>
<dbReference type="EMBL" id="RUTY01000009">
    <property type="protein sequence ID" value="MLE30235.1"/>
    <property type="molecule type" value="Genomic_DNA"/>
</dbReference>
<feature type="compositionally biased region" description="Basic and acidic residues" evidence="1">
    <location>
        <begin position="55"/>
        <end position="66"/>
    </location>
</feature>
<accession>A0A3R0UZ10</accession>
<name>A0A3R0UZ10_SALER</name>